<dbReference type="EMBL" id="JABEND010000002">
    <property type="protein sequence ID" value="NNG34890.1"/>
    <property type="molecule type" value="Genomic_DNA"/>
</dbReference>
<dbReference type="RefSeq" id="WP_171198554.1">
    <property type="nucleotide sequence ID" value="NZ_JABEND010000002.1"/>
</dbReference>
<dbReference type="AlphaFoldDB" id="A0A849A8T7"/>
<accession>A0A849A8T7</accession>
<organism evidence="1 2">
    <name type="scientific">Nakamurella aerolata</name>
    <dbReference type="NCBI Taxonomy" id="1656892"/>
    <lineage>
        <taxon>Bacteria</taxon>
        <taxon>Bacillati</taxon>
        <taxon>Actinomycetota</taxon>
        <taxon>Actinomycetes</taxon>
        <taxon>Nakamurellales</taxon>
        <taxon>Nakamurellaceae</taxon>
        <taxon>Nakamurella</taxon>
    </lineage>
</organism>
<gene>
    <name evidence="1" type="ORF">HKD39_03985</name>
</gene>
<name>A0A849A8T7_9ACTN</name>
<proteinExistence type="predicted"/>
<dbReference type="NCBIfam" id="NF041390">
    <property type="entry name" value="TadE_Rv3655c"/>
    <property type="match status" value="1"/>
</dbReference>
<reference evidence="1 2" key="1">
    <citation type="submission" date="2020-05" db="EMBL/GenBank/DDBJ databases">
        <title>Nakamurella sp. DB0629 isolated from air conditioner.</title>
        <authorList>
            <person name="Kim D.H."/>
            <person name="Kim D.-U."/>
        </authorList>
    </citation>
    <scope>NUCLEOTIDE SEQUENCE [LARGE SCALE GENOMIC DNA]</scope>
    <source>
        <strain evidence="1 2">DB0629</strain>
    </source>
</reference>
<comment type="caution">
    <text evidence="1">The sequence shown here is derived from an EMBL/GenBank/DDBJ whole genome shotgun (WGS) entry which is preliminary data.</text>
</comment>
<evidence type="ECO:0000313" key="1">
    <source>
        <dbReference type="EMBL" id="NNG34890.1"/>
    </source>
</evidence>
<evidence type="ECO:0000313" key="2">
    <source>
        <dbReference type="Proteomes" id="UP000562984"/>
    </source>
</evidence>
<dbReference type="InterPro" id="IPR049790">
    <property type="entry name" value="Rv3655c/TadE"/>
</dbReference>
<sequence>MTVEAALSLTVIVVVLAACLAGVGCAVAQIQCVDAAREAARLAARGDDGAIAAAQRIAPSGASISVGTGGTTVTASVTVTPVGGLLPGVRLSATAVAAKEPDAAASPGALP</sequence>
<keyword evidence="2" id="KW-1185">Reference proteome</keyword>
<dbReference type="Proteomes" id="UP000562984">
    <property type="component" value="Unassembled WGS sequence"/>
</dbReference>
<protein>
    <submittedName>
        <fullName evidence="1">Pilus assembly protein</fullName>
    </submittedName>
</protein>